<dbReference type="InterPro" id="IPR007690">
    <property type="entry name" value="T2SS_GspM"/>
</dbReference>
<keyword evidence="6 10" id="KW-0812">Transmembrane</keyword>
<dbReference type="SUPFAM" id="SSF103054">
    <property type="entry name" value="General secretion pathway protein M, EpsM"/>
    <property type="match status" value="1"/>
</dbReference>
<comment type="subcellular location">
    <subcellularLocation>
        <location evidence="1">Cell inner membrane</location>
        <topology evidence="1">Single-pass membrane protein</topology>
    </subcellularLocation>
</comment>
<evidence type="ECO:0000256" key="5">
    <source>
        <dbReference type="ARBA" id="ARBA00022519"/>
    </source>
</evidence>
<dbReference type="Pfam" id="PF04612">
    <property type="entry name" value="T2SSM"/>
    <property type="match status" value="1"/>
</dbReference>
<name>A0ABU5CZZ8_9ENTR</name>
<keyword evidence="3" id="KW-0813">Transport</keyword>
<dbReference type="Gene3D" id="3.30.1360.100">
    <property type="entry name" value="General secretion pathway protein M, EpsM"/>
    <property type="match status" value="1"/>
</dbReference>
<keyword evidence="9 10" id="KW-0472">Membrane</keyword>
<protein>
    <submittedName>
        <fullName evidence="11">Type II secretion system protein M</fullName>
    </submittedName>
</protein>
<comment type="similarity">
    <text evidence="2">Belongs to the GSP M family.</text>
</comment>
<evidence type="ECO:0000256" key="3">
    <source>
        <dbReference type="ARBA" id="ARBA00022448"/>
    </source>
</evidence>
<evidence type="ECO:0000256" key="6">
    <source>
        <dbReference type="ARBA" id="ARBA00022692"/>
    </source>
</evidence>
<keyword evidence="7" id="KW-0653">Protein transport</keyword>
<sequence>MKEKMGQLKARYLRYSPRERNLFKLCGTALCCAFIWYGVMTPLDGIIKNEQSTLQKQKQTLNWMREEINKNHLQAKVLKTSNPRSVVEESAKEIHVALSNIQQDGQSMSFNIDRINVYELKGWLREVNLTSGVRLEKMDLTPVDHLSDVKAQIKLSWAKAA</sequence>
<evidence type="ECO:0000313" key="12">
    <source>
        <dbReference type="Proteomes" id="UP001270266"/>
    </source>
</evidence>
<evidence type="ECO:0000256" key="8">
    <source>
        <dbReference type="ARBA" id="ARBA00022989"/>
    </source>
</evidence>
<evidence type="ECO:0000256" key="1">
    <source>
        <dbReference type="ARBA" id="ARBA00004377"/>
    </source>
</evidence>
<keyword evidence="8 10" id="KW-1133">Transmembrane helix</keyword>
<evidence type="ECO:0000313" key="11">
    <source>
        <dbReference type="EMBL" id="MDY0417252.1"/>
    </source>
</evidence>
<dbReference type="RefSeq" id="WP_134349269.1">
    <property type="nucleotide sequence ID" value="NZ_JARDVI010000002.1"/>
</dbReference>
<evidence type="ECO:0000256" key="10">
    <source>
        <dbReference type="SAM" id="Phobius"/>
    </source>
</evidence>
<dbReference type="EMBL" id="JARDVI010000002">
    <property type="protein sequence ID" value="MDY0417252.1"/>
    <property type="molecule type" value="Genomic_DNA"/>
</dbReference>
<reference evidence="11 12" key="1">
    <citation type="submission" date="2023-02" db="EMBL/GenBank/DDBJ databases">
        <title>The draft genomes of Enterobacter strains.</title>
        <authorList>
            <person name="He Y."/>
            <person name="Feng Y."/>
            <person name="Zong Z."/>
        </authorList>
    </citation>
    <scope>NUCLEOTIDE SEQUENCE [LARGE SCALE GENOMIC DNA]</scope>
    <source>
        <strain evidence="11 12">170198</strain>
    </source>
</reference>
<evidence type="ECO:0000256" key="7">
    <source>
        <dbReference type="ARBA" id="ARBA00022927"/>
    </source>
</evidence>
<evidence type="ECO:0000256" key="4">
    <source>
        <dbReference type="ARBA" id="ARBA00022475"/>
    </source>
</evidence>
<feature type="transmembrane region" description="Helical" evidence="10">
    <location>
        <begin position="21"/>
        <end position="39"/>
    </location>
</feature>
<comment type="caution">
    <text evidence="11">The sequence shown here is derived from an EMBL/GenBank/DDBJ whole genome shotgun (WGS) entry which is preliminary data.</text>
</comment>
<gene>
    <name evidence="11" type="ORF">PYW49_06130</name>
</gene>
<evidence type="ECO:0000256" key="2">
    <source>
        <dbReference type="ARBA" id="ARBA00010637"/>
    </source>
</evidence>
<keyword evidence="5" id="KW-0997">Cell inner membrane</keyword>
<proteinExistence type="inferred from homology"/>
<keyword evidence="12" id="KW-1185">Reference proteome</keyword>
<keyword evidence="4" id="KW-1003">Cell membrane</keyword>
<organism evidence="11 12">
    <name type="scientific">Enterobacter chinensis</name>
    <dbReference type="NCBI Taxonomy" id="3030997"/>
    <lineage>
        <taxon>Bacteria</taxon>
        <taxon>Pseudomonadati</taxon>
        <taxon>Pseudomonadota</taxon>
        <taxon>Gammaproteobacteria</taxon>
        <taxon>Enterobacterales</taxon>
        <taxon>Enterobacteriaceae</taxon>
        <taxon>Enterobacter</taxon>
    </lineage>
</organism>
<accession>A0ABU5CZZ8</accession>
<dbReference type="InterPro" id="IPR023229">
    <property type="entry name" value="T2SS_M_periplasmic_sf"/>
</dbReference>
<dbReference type="Proteomes" id="UP001270266">
    <property type="component" value="Unassembled WGS sequence"/>
</dbReference>
<evidence type="ECO:0000256" key="9">
    <source>
        <dbReference type="ARBA" id="ARBA00023136"/>
    </source>
</evidence>